<dbReference type="EMBL" id="GGFL01012023">
    <property type="protein sequence ID" value="MBW76201.1"/>
    <property type="molecule type" value="Transcribed_RNA"/>
</dbReference>
<reference evidence="1" key="1">
    <citation type="submission" date="2018-01" db="EMBL/GenBank/DDBJ databases">
        <title>An insight into the sialome of Amazonian anophelines.</title>
        <authorList>
            <person name="Ribeiro J.M."/>
            <person name="Scarpassa V."/>
            <person name="Calvo E."/>
        </authorList>
    </citation>
    <scope>NUCLEOTIDE SEQUENCE</scope>
</reference>
<organism evidence="1">
    <name type="scientific">Anopheles darlingi</name>
    <name type="common">Mosquito</name>
    <dbReference type="NCBI Taxonomy" id="43151"/>
    <lineage>
        <taxon>Eukaryota</taxon>
        <taxon>Metazoa</taxon>
        <taxon>Ecdysozoa</taxon>
        <taxon>Arthropoda</taxon>
        <taxon>Hexapoda</taxon>
        <taxon>Insecta</taxon>
        <taxon>Pterygota</taxon>
        <taxon>Neoptera</taxon>
        <taxon>Endopterygota</taxon>
        <taxon>Diptera</taxon>
        <taxon>Nematocera</taxon>
        <taxon>Culicoidea</taxon>
        <taxon>Culicidae</taxon>
        <taxon>Anophelinae</taxon>
        <taxon>Anopheles</taxon>
    </lineage>
</organism>
<dbReference type="AlphaFoldDB" id="A0A2M4DFC1"/>
<evidence type="ECO:0000313" key="1">
    <source>
        <dbReference type="EMBL" id="MBW76201.1"/>
    </source>
</evidence>
<proteinExistence type="predicted"/>
<accession>A0A2M4DFC1</accession>
<sequence>MPIVLISCFTVTILVILFSSRFHQTSTVVCVSKHDVTRCRDTVICRRVLMCLFFIWHVQLLKDVFVFVIRCYT</sequence>
<name>A0A2M4DFC1_ANODA</name>
<protein>
    <submittedName>
        <fullName evidence="1">Uncharacterized protein</fullName>
    </submittedName>
</protein>